<keyword evidence="2" id="KW-1185">Reference proteome</keyword>
<evidence type="ECO:0000313" key="2">
    <source>
        <dbReference type="Proteomes" id="UP001272242"/>
    </source>
</evidence>
<proteinExistence type="predicted"/>
<accession>A0ABU5F465</accession>
<dbReference type="RefSeq" id="WP_320688640.1">
    <property type="nucleotide sequence ID" value="NZ_JAXBLV010000211.1"/>
</dbReference>
<reference evidence="2" key="1">
    <citation type="journal article" date="2023" name="Mar. Drugs">
        <title>Gemmata algarum, a Novel Planctomycete Isolated from an Algal Mat, Displays Antimicrobial Activity.</title>
        <authorList>
            <person name="Kumar G."/>
            <person name="Kallscheuer N."/>
            <person name="Kashif M."/>
            <person name="Ahamad S."/>
            <person name="Jagadeeshwari U."/>
            <person name="Pannikurungottu S."/>
            <person name="Haufschild T."/>
            <person name="Kabuu M."/>
            <person name="Sasikala C."/>
            <person name="Jogler C."/>
            <person name="Ramana C."/>
        </authorList>
    </citation>
    <scope>NUCLEOTIDE SEQUENCE [LARGE SCALE GENOMIC DNA]</scope>
    <source>
        <strain evidence="2">JC673</strain>
    </source>
</reference>
<name>A0ABU5F465_9BACT</name>
<sequence>MSEVLQKKFQKLIRELGRLIRAEVDEGLPAKKAKAKPRADVSPWTSAFVDARWFADAEGFTSKLRVVLPNRKLHGSLRVTSDMKALLDKVWKVRKEDSAAEWYGLKVTVSPDGAVTTELNTDPNCVVDPTWFHS</sequence>
<dbReference type="EMBL" id="JAXBLV010000211">
    <property type="protein sequence ID" value="MDY3562330.1"/>
    <property type="molecule type" value="Genomic_DNA"/>
</dbReference>
<organism evidence="1 2">
    <name type="scientific">Gemmata algarum</name>
    <dbReference type="NCBI Taxonomy" id="2975278"/>
    <lineage>
        <taxon>Bacteria</taxon>
        <taxon>Pseudomonadati</taxon>
        <taxon>Planctomycetota</taxon>
        <taxon>Planctomycetia</taxon>
        <taxon>Gemmatales</taxon>
        <taxon>Gemmataceae</taxon>
        <taxon>Gemmata</taxon>
    </lineage>
</organism>
<evidence type="ECO:0000313" key="1">
    <source>
        <dbReference type="EMBL" id="MDY3562330.1"/>
    </source>
</evidence>
<comment type="caution">
    <text evidence="1">The sequence shown here is derived from an EMBL/GenBank/DDBJ whole genome shotgun (WGS) entry which is preliminary data.</text>
</comment>
<dbReference type="Proteomes" id="UP001272242">
    <property type="component" value="Unassembled WGS sequence"/>
</dbReference>
<gene>
    <name evidence="1" type="ORF">R5W23_003795</name>
</gene>
<protein>
    <submittedName>
        <fullName evidence="1">Uncharacterized protein</fullName>
    </submittedName>
</protein>